<accession>A0A0F9TWR8</accession>
<name>A0A0F9TWR8_9ZZZZ</name>
<gene>
    <name evidence="1" type="ORF">LCGC14_0600870</name>
</gene>
<organism evidence="1">
    <name type="scientific">marine sediment metagenome</name>
    <dbReference type="NCBI Taxonomy" id="412755"/>
    <lineage>
        <taxon>unclassified sequences</taxon>
        <taxon>metagenomes</taxon>
        <taxon>ecological metagenomes</taxon>
    </lineage>
</organism>
<dbReference type="AlphaFoldDB" id="A0A0F9TWR8"/>
<proteinExistence type="predicted"/>
<sequence>MTKQTLHQIVTSLISIGNCVVNKEDRELSDALQKLGLCHLSTMRTRVGVYMTLTCTEKMVDHITMWLKANYIDLRNKGV</sequence>
<reference evidence="1" key="1">
    <citation type="journal article" date="2015" name="Nature">
        <title>Complex archaea that bridge the gap between prokaryotes and eukaryotes.</title>
        <authorList>
            <person name="Spang A."/>
            <person name="Saw J.H."/>
            <person name="Jorgensen S.L."/>
            <person name="Zaremba-Niedzwiedzka K."/>
            <person name="Martijn J."/>
            <person name="Lind A.E."/>
            <person name="van Eijk R."/>
            <person name="Schleper C."/>
            <person name="Guy L."/>
            <person name="Ettema T.J."/>
        </authorList>
    </citation>
    <scope>NUCLEOTIDE SEQUENCE</scope>
</reference>
<evidence type="ECO:0000313" key="1">
    <source>
        <dbReference type="EMBL" id="KKN53591.1"/>
    </source>
</evidence>
<protein>
    <submittedName>
        <fullName evidence="1">Uncharacterized protein</fullName>
    </submittedName>
</protein>
<comment type="caution">
    <text evidence="1">The sequence shown here is derived from an EMBL/GenBank/DDBJ whole genome shotgun (WGS) entry which is preliminary data.</text>
</comment>
<dbReference type="EMBL" id="LAZR01000964">
    <property type="protein sequence ID" value="KKN53591.1"/>
    <property type="molecule type" value="Genomic_DNA"/>
</dbReference>